<dbReference type="Pfam" id="PF05236">
    <property type="entry name" value="TAF4"/>
    <property type="match status" value="1"/>
</dbReference>
<feature type="compositionally biased region" description="Pro residues" evidence="9">
    <location>
        <begin position="56"/>
        <end position="68"/>
    </location>
</feature>
<feature type="compositionally biased region" description="Pro residues" evidence="9">
    <location>
        <begin position="465"/>
        <end position="474"/>
    </location>
</feature>
<dbReference type="AlphaFoldDB" id="A0A6A6DZF3"/>
<evidence type="ECO:0000313" key="11">
    <source>
        <dbReference type="EMBL" id="KAF2183669.1"/>
    </source>
</evidence>
<evidence type="ECO:0000256" key="2">
    <source>
        <dbReference type="ARBA" id="ARBA00006178"/>
    </source>
</evidence>
<dbReference type="GO" id="GO:0006352">
    <property type="term" value="P:DNA-templated transcription initiation"/>
    <property type="evidence" value="ECO:0007669"/>
    <property type="project" value="InterPro"/>
</dbReference>
<comment type="function">
    <text evidence="7">Functions as a component of the DNA-binding general transcription factor complex TFIID. Binding of TFIID to a promoter (with or without TATA element) is the initial step in pre-initiation complex (PIC) formation. TFIID plays a key role in the regulation of gene expression by RNA polymerase II through different activities such as transcription activator interaction, core promoter recognition and selectivity, TFIIA and TFIIB interaction, chromatin modification (histone acetylation by TAF1), facilitation of DNA opening and initiation of transcription.</text>
</comment>
<evidence type="ECO:0000313" key="12">
    <source>
        <dbReference type="Proteomes" id="UP000800200"/>
    </source>
</evidence>
<feature type="compositionally biased region" description="Polar residues" evidence="9">
    <location>
        <begin position="88"/>
        <end position="105"/>
    </location>
</feature>
<feature type="region of interest" description="Disordered" evidence="9">
    <location>
        <begin position="1"/>
        <end position="139"/>
    </location>
</feature>
<reference evidence="11" key="1">
    <citation type="journal article" date="2020" name="Stud. Mycol.">
        <title>101 Dothideomycetes genomes: a test case for predicting lifestyles and emergence of pathogens.</title>
        <authorList>
            <person name="Haridas S."/>
            <person name="Albert R."/>
            <person name="Binder M."/>
            <person name="Bloem J."/>
            <person name="Labutti K."/>
            <person name="Salamov A."/>
            <person name="Andreopoulos B."/>
            <person name="Baker S."/>
            <person name="Barry K."/>
            <person name="Bills G."/>
            <person name="Bluhm B."/>
            <person name="Cannon C."/>
            <person name="Castanera R."/>
            <person name="Culley D."/>
            <person name="Daum C."/>
            <person name="Ezra D."/>
            <person name="Gonzalez J."/>
            <person name="Henrissat B."/>
            <person name="Kuo A."/>
            <person name="Liang C."/>
            <person name="Lipzen A."/>
            <person name="Lutzoni F."/>
            <person name="Magnuson J."/>
            <person name="Mondo S."/>
            <person name="Nolan M."/>
            <person name="Ohm R."/>
            <person name="Pangilinan J."/>
            <person name="Park H.-J."/>
            <person name="Ramirez L."/>
            <person name="Alfaro M."/>
            <person name="Sun H."/>
            <person name="Tritt A."/>
            <person name="Yoshinaga Y."/>
            <person name="Zwiers L.-H."/>
            <person name="Turgeon B."/>
            <person name="Goodwin S."/>
            <person name="Spatafora J."/>
            <person name="Crous P."/>
            <person name="Grigoriev I."/>
        </authorList>
    </citation>
    <scope>NUCLEOTIDE SEQUENCE</scope>
    <source>
        <strain evidence="11">CBS 207.26</strain>
    </source>
</reference>
<feature type="region of interest" description="Disordered" evidence="9">
    <location>
        <begin position="444"/>
        <end position="480"/>
    </location>
</feature>
<sequence>MAHQYNSQYHQQMSNLPPVQTHHPNQRTYSPSPYQQSPGAMSPGGVPPAKRQRLSPNPPSPYPSPYPNSPYATSPPNQYLSLPGTPAAAQSPQSFHQPQSYNHHNPPSDMFQRPAQGSGSMPPPKMPYSKTQGDLEKANRQDTDINNISDVLTGAGIDLRAEEDNLLPSHRNQNQGASFGNSFNSQTSSTVSPQVSFNQWTEGSGTPGAFRGQGTLSHPVTGKEQEVELISKHERAARALAEASQSPLTDPFLFANKIRQKISHRAYEHGIGVNLEGLFDKIPDRPQNVSRTSIESPVNGESIAALQADSLLNKNASFVEVLTLLSLAAEERVRTVLEDAFAMSRGRQTSAQGVVPPILADIAAATGKAQSTTAAPQNISKTAWEVPESAISPMTVLGSKQLNSARLPTPPTDVPPTPQPTISFTSEVVSGLVRAAKRDLKFEEERVKKRQKRLQASTSASAETPAPPQIPPLPEKMTKKERDRINKLGQTDDVLHRKANETAGMALGGFSKKYSWMLGGGAGGGGSRSGTSTPNRINTNVGAAGVASGTATPAAIDRALIAKKREYGAYLESEKPGKCIQMRDVVHVLETDGKEKKTLVSVLARLKSTEEEVKDFKDSKERKLARELSAQATPQGA</sequence>
<dbReference type="InterPro" id="IPR007900">
    <property type="entry name" value="TAF4_C"/>
</dbReference>
<feature type="region of interest" description="Disordered" evidence="9">
    <location>
        <begin position="169"/>
        <end position="194"/>
    </location>
</feature>
<evidence type="ECO:0000256" key="1">
    <source>
        <dbReference type="ARBA" id="ARBA00004123"/>
    </source>
</evidence>
<comment type="subcellular location">
    <subcellularLocation>
        <location evidence="1">Nucleus</location>
    </subcellularLocation>
</comment>
<name>A0A6A6DZF3_9PEZI</name>
<dbReference type="EMBL" id="ML994641">
    <property type="protein sequence ID" value="KAF2183669.1"/>
    <property type="molecule type" value="Genomic_DNA"/>
</dbReference>
<feature type="compositionally biased region" description="Polar residues" evidence="9">
    <location>
        <begin position="170"/>
        <end position="184"/>
    </location>
</feature>
<feature type="domain" description="Transcription initiation factor TFIID component TAF4 C-terminal" evidence="10">
    <location>
        <begin position="320"/>
        <end position="598"/>
    </location>
</feature>
<organism evidence="11 12">
    <name type="scientific">Zopfia rhizophila CBS 207.26</name>
    <dbReference type="NCBI Taxonomy" id="1314779"/>
    <lineage>
        <taxon>Eukaryota</taxon>
        <taxon>Fungi</taxon>
        <taxon>Dikarya</taxon>
        <taxon>Ascomycota</taxon>
        <taxon>Pezizomycotina</taxon>
        <taxon>Dothideomycetes</taxon>
        <taxon>Dothideomycetes incertae sedis</taxon>
        <taxon>Zopfiaceae</taxon>
        <taxon>Zopfia</taxon>
    </lineage>
</organism>
<gene>
    <name evidence="11" type="ORF">K469DRAFT_710467</name>
</gene>
<evidence type="ECO:0000256" key="8">
    <source>
        <dbReference type="ARBA" id="ARBA00031747"/>
    </source>
</evidence>
<feature type="compositionally biased region" description="Polar residues" evidence="9">
    <location>
        <begin position="1"/>
        <end position="39"/>
    </location>
</feature>
<accession>A0A6A6DZF3</accession>
<evidence type="ECO:0000256" key="6">
    <source>
        <dbReference type="ARBA" id="ARBA00023242"/>
    </source>
</evidence>
<dbReference type="GO" id="GO:0005669">
    <property type="term" value="C:transcription factor TFIID complex"/>
    <property type="evidence" value="ECO:0007669"/>
    <property type="project" value="InterPro"/>
</dbReference>
<proteinExistence type="inferred from homology"/>
<keyword evidence="5" id="KW-0804">Transcription</keyword>
<evidence type="ECO:0000256" key="3">
    <source>
        <dbReference type="ARBA" id="ARBA00017306"/>
    </source>
</evidence>
<keyword evidence="12" id="KW-1185">Reference proteome</keyword>
<keyword evidence="4" id="KW-0805">Transcription regulation</keyword>
<dbReference type="Proteomes" id="UP000800200">
    <property type="component" value="Unassembled WGS sequence"/>
</dbReference>
<dbReference type="OrthoDB" id="21060at2759"/>
<protein>
    <recommendedName>
        <fullName evidence="3">Transcription initiation factor TFIID subunit 4</fullName>
    </recommendedName>
    <alternativeName>
        <fullName evidence="8">TBP-associated factor 4</fullName>
    </alternativeName>
</protein>
<feature type="compositionally biased region" description="Low complexity" evidence="9">
    <location>
        <begin position="185"/>
        <end position="194"/>
    </location>
</feature>
<evidence type="ECO:0000259" key="10">
    <source>
        <dbReference type="Pfam" id="PF05236"/>
    </source>
</evidence>
<evidence type="ECO:0000256" key="5">
    <source>
        <dbReference type="ARBA" id="ARBA00023163"/>
    </source>
</evidence>
<evidence type="ECO:0000256" key="7">
    <source>
        <dbReference type="ARBA" id="ARBA00025346"/>
    </source>
</evidence>
<evidence type="ECO:0000256" key="9">
    <source>
        <dbReference type="SAM" id="MobiDB-lite"/>
    </source>
</evidence>
<keyword evidence="6" id="KW-0539">Nucleus</keyword>
<evidence type="ECO:0000256" key="4">
    <source>
        <dbReference type="ARBA" id="ARBA00023015"/>
    </source>
</evidence>
<comment type="similarity">
    <text evidence="2">Belongs to the TAF4 family.</text>
</comment>